<organism evidence="1 2">
    <name type="scientific">Nephila pilipes</name>
    <name type="common">Giant wood spider</name>
    <name type="synonym">Nephila maculata</name>
    <dbReference type="NCBI Taxonomy" id="299642"/>
    <lineage>
        <taxon>Eukaryota</taxon>
        <taxon>Metazoa</taxon>
        <taxon>Ecdysozoa</taxon>
        <taxon>Arthropoda</taxon>
        <taxon>Chelicerata</taxon>
        <taxon>Arachnida</taxon>
        <taxon>Araneae</taxon>
        <taxon>Araneomorphae</taxon>
        <taxon>Entelegynae</taxon>
        <taxon>Araneoidea</taxon>
        <taxon>Nephilidae</taxon>
        <taxon>Nephila</taxon>
    </lineage>
</organism>
<protein>
    <submittedName>
        <fullName evidence="1">Sushi, von Willebrand factor type A, EGF and pentraxin domain-containing protein 1</fullName>
    </submittedName>
</protein>
<dbReference type="EMBL" id="BMAW01116230">
    <property type="protein sequence ID" value="GFT69770.1"/>
    <property type="molecule type" value="Genomic_DNA"/>
</dbReference>
<dbReference type="Proteomes" id="UP000887013">
    <property type="component" value="Unassembled WGS sequence"/>
</dbReference>
<name>A0A8X6PGF5_NEPPI</name>
<comment type="caution">
    <text evidence="1">The sequence shown here is derived from an EMBL/GenBank/DDBJ whole genome shotgun (WGS) entry which is preliminary data.</text>
</comment>
<evidence type="ECO:0000313" key="2">
    <source>
        <dbReference type="Proteomes" id="UP000887013"/>
    </source>
</evidence>
<gene>
    <name evidence="1" type="primary">Svep1_18</name>
    <name evidence="1" type="ORF">NPIL_445111</name>
</gene>
<keyword evidence="2" id="KW-1185">Reference proteome</keyword>
<proteinExistence type="predicted"/>
<evidence type="ECO:0000313" key="1">
    <source>
        <dbReference type="EMBL" id="GFT69770.1"/>
    </source>
</evidence>
<sequence>MLDEDRCEVECNEGGSLYTHNYMICKNTSIELEWVAVPNCTCPDPVLPKNLNTTEDCSKKKLRETCNLTCSDKKSSLFGNIFIRYQNNTKWSPPPKCF</sequence>
<dbReference type="AlphaFoldDB" id="A0A8X6PGF5"/>
<accession>A0A8X6PGF5</accession>
<reference evidence="1" key="1">
    <citation type="submission" date="2020-08" db="EMBL/GenBank/DDBJ databases">
        <title>Multicomponent nature underlies the extraordinary mechanical properties of spider dragline silk.</title>
        <authorList>
            <person name="Kono N."/>
            <person name="Nakamura H."/>
            <person name="Mori M."/>
            <person name="Yoshida Y."/>
            <person name="Ohtoshi R."/>
            <person name="Malay A.D."/>
            <person name="Moran D.A.P."/>
            <person name="Tomita M."/>
            <person name="Numata K."/>
            <person name="Arakawa K."/>
        </authorList>
    </citation>
    <scope>NUCLEOTIDE SEQUENCE</scope>
</reference>